<evidence type="ECO:0000259" key="5">
    <source>
        <dbReference type="Pfam" id="PF00296"/>
    </source>
</evidence>
<keyword evidence="3" id="KW-0560">Oxidoreductase</keyword>
<dbReference type="SUPFAM" id="SSF51679">
    <property type="entry name" value="Bacterial luciferase-like"/>
    <property type="match status" value="1"/>
</dbReference>
<dbReference type="EMBL" id="JACIEE010000005">
    <property type="protein sequence ID" value="MBB3977692.1"/>
    <property type="molecule type" value="Genomic_DNA"/>
</dbReference>
<accession>A0A7W6D7W6</accession>
<evidence type="ECO:0000256" key="2">
    <source>
        <dbReference type="ARBA" id="ARBA00022643"/>
    </source>
</evidence>
<feature type="domain" description="Luciferase-like" evidence="5">
    <location>
        <begin position="22"/>
        <end position="145"/>
    </location>
</feature>
<dbReference type="GO" id="GO:0004497">
    <property type="term" value="F:monooxygenase activity"/>
    <property type="evidence" value="ECO:0007669"/>
    <property type="project" value="UniProtKB-KW"/>
</dbReference>
<name>A0A7W6D7W6_9HYPH</name>
<comment type="caution">
    <text evidence="6">The sequence shown here is derived from an EMBL/GenBank/DDBJ whole genome shotgun (WGS) entry which is preliminary data.</text>
</comment>
<keyword evidence="1" id="KW-0285">Flavoprotein</keyword>
<dbReference type="InterPro" id="IPR051260">
    <property type="entry name" value="Diverse_substr_monoxygenases"/>
</dbReference>
<keyword evidence="4 6" id="KW-0503">Monooxygenase</keyword>
<dbReference type="Pfam" id="PF00296">
    <property type="entry name" value="Bac_luciferase"/>
    <property type="match status" value="1"/>
</dbReference>
<evidence type="ECO:0000256" key="1">
    <source>
        <dbReference type="ARBA" id="ARBA00022630"/>
    </source>
</evidence>
<keyword evidence="7" id="KW-1185">Reference proteome</keyword>
<dbReference type="InterPro" id="IPR011251">
    <property type="entry name" value="Luciferase-like_dom"/>
</dbReference>
<dbReference type="GO" id="GO:0016705">
    <property type="term" value="F:oxidoreductase activity, acting on paired donors, with incorporation or reduction of molecular oxygen"/>
    <property type="evidence" value="ECO:0007669"/>
    <property type="project" value="InterPro"/>
</dbReference>
<proteinExistence type="predicted"/>
<gene>
    <name evidence="6" type="ORF">GGQ64_002898</name>
</gene>
<dbReference type="Gene3D" id="3.20.20.30">
    <property type="entry name" value="Luciferase-like domain"/>
    <property type="match status" value="1"/>
</dbReference>
<sequence length="189" mass="20330">MSNKQMKLGVFAMSPGHHVAAWRQKDAQADLGSNFKAFVQIAQQAEAAKFDMVFLDDIVAVKDTSAETGTRVARSAFFEPTTLLSGLAAVTSRIGLTATASTTYNDPYGLARRFASLDLISDGRAGWNLVTSNTEAEAQNFGTRPIPDTTNATSGLKNSSMSCWACGTVMLTPLSFMTRRQAFISTTKN</sequence>
<dbReference type="Proteomes" id="UP000574761">
    <property type="component" value="Unassembled WGS sequence"/>
</dbReference>
<dbReference type="AlphaFoldDB" id="A0A7W6D7W6"/>
<dbReference type="InterPro" id="IPR036661">
    <property type="entry name" value="Luciferase-like_sf"/>
</dbReference>
<evidence type="ECO:0000256" key="3">
    <source>
        <dbReference type="ARBA" id="ARBA00023002"/>
    </source>
</evidence>
<keyword evidence="2" id="KW-0288">FMN</keyword>
<evidence type="ECO:0000256" key="4">
    <source>
        <dbReference type="ARBA" id="ARBA00023033"/>
    </source>
</evidence>
<organism evidence="6 7">
    <name type="scientific">Mycoplana azooxidifex</name>
    <dbReference type="NCBI Taxonomy" id="1636188"/>
    <lineage>
        <taxon>Bacteria</taxon>
        <taxon>Pseudomonadati</taxon>
        <taxon>Pseudomonadota</taxon>
        <taxon>Alphaproteobacteria</taxon>
        <taxon>Hyphomicrobiales</taxon>
        <taxon>Rhizobiaceae</taxon>
        <taxon>Mycoplana</taxon>
    </lineage>
</organism>
<evidence type="ECO:0000313" key="7">
    <source>
        <dbReference type="Proteomes" id="UP000574761"/>
    </source>
</evidence>
<dbReference type="PANTHER" id="PTHR30011:SF16">
    <property type="entry name" value="C2H2 FINGER DOMAIN TRANSCRIPTION FACTOR (EUROFUNG)-RELATED"/>
    <property type="match status" value="1"/>
</dbReference>
<protein>
    <submittedName>
        <fullName evidence="6">Alkanesulfonate monooxygenase SsuD/methylene tetrahydromethanopterin reductase-like flavin-dependent oxidoreductase (Luciferase family)</fullName>
    </submittedName>
</protein>
<evidence type="ECO:0000313" key="6">
    <source>
        <dbReference type="EMBL" id="MBB3977692.1"/>
    </source>
</evidence>
<reference evidence="6 7" key="1">
    <citation type="submission" date="2020-08" db="EMBL/GenBank/DDBJ databases">
        <title>Genomic Encyclopedia of Type Strains, Phase IV (KMG-IV): sequencing the most valuable type-strain genomes for metagenomic binning, comparative biology and taxonomic classification.</title>
        <authorList>
            <person name="Goeker M."/>
        </authorList>
    </citation>
    <scope>NUCLEOTIDE SEQUENCE [LARGE SCALE GENOMIC DNA]</scope>
    <source>
        <strain evidence="6 7">DSM 100211</strain>
    </source>
</reference>
<dbReference type="PANTHER" id="PTHR30011">
    <property type="entry name" value="ALKANESULFONATE MONOOXYGENASE-RELATED"/>
    <property type="match status" value="1"/>
</dbReference>